<dbReference type="Gene3D" id="1.25.40.10">
    <property type="entry name" value="Tetratricopeptide repeat domain"/>
    <property type="match status" value="1"/>
</dbReference>
<keyword evidence="2" id="KW-1185">Reference proteome</keyword>
<comment type="caution">
    <text evidence="1">The sequence shown here is derived from an EMBL/GenBank/DDBJ whole genome shotgun (WGS) entry which is preliminary data.</text>
</comment>
<protein>
    <submittedName>
        <fullName evidence="1">Uncharacterized protein</fullName>
    </submittedName>
</protein>
<dbReference type="SUPFAM" id="SSF48452">
    <property type="entry name" value="TPR-like"/>
    <property type="match status" value="1"/>
</dbReference>
<organism evidence="1 2">
    <name type="scientific">Cymbomonas tetramitiformis</name>
    <dbReference type="NCBI Taxonomy" id="36881"/>
    <lineage>
        <taxon>Eukaryota</taxon>
        <taxon>Viridiplantae</taxon>
        <taxon>Chlorophyta</taxon>
        <taxon>Pyramimonadophyceae</taxon>
        <taxon>Pyramimonadales</taxon>
        <taxon>Pyramimonadaceae</taxon>
        <taxon>Cymbomonas</taxon>
    </lineage>
</organism>
<dbReference type="AlphaFoldDB" id="A0AAE0H0I1"/>
<accession>A0AAE0H0I1</accession>
<dbReference type="EMBL" id="LGRX02000781">
    <property type="protein sequence ID" value="KAK3287622.1"/>
    <property type="molecule type" value="Genomic_DNA"/>
</dbReference>
<evidence type="ECO:0000313" key="2">
    <source>
        <dbReference type="Proteomes" id="UP001190700"/>
    </source>
</evidence>
<dbReference type="Proteomes" id="UP001190700">
    <property type="component" value="Unassembled WGS sequence"/>
</dbReference>
<name>A0AAE0H0I1_9CHLO</name>
<gene>
    <name evidence="1" type="ORF">CYMTET_4878</name>
</gene>
<dbReference type="InterPro" id="IPR011990">
    <property type="entry name" value="TPR-like_helical_dom_sf"/>
</dbReference>
<sequence length="504" mass="55024">MRGEVTGPAGNAEEAAASCSRALVMDKHCVKALFRRSEVALQAARVVAVAAGLKALRTMGRNTEALADLEHARCLEPQNNTLLYALEDVEELLDEERFIEKSASGPPGVPSGDKIARDAAPAVGRVADDVMHAHQEFVDGCMERLAAEFKQTVCPATVATSERIFSEHMLCHVARVSPACPRAVLTFVAARRRVPVWCAPGSQRRHALSQAGPRGAEGWAADHREVREASTRVMRCPVIDHRGFRDGYSRFATPGPFSSHANITDSAPFLPPPFQSAPATRYCKAHPGYQGCALEVRDFPYAFERSAVLYQLPDVCQQQLGDLHRLQLVRWVFGGSWSRWSVESLKGGRAALAPYWSVESLKGGRAALAPYWSVESLKGGRAALASCHIVRIGKIEIEGAFVSREMLASAFEYVKSQHATAFANCACVIARKSSMLYPLVWWAGSWPFDIDQDGAFVELVLPGAAMMARTWFMPLAGGGGHLEKGVELDIDCSIMYDLPSMFPH</sequence>
<proteinExistence type="predicted"/>
<evidence type="ECO:0000313" key="1">
    <source>
        <dbReference type="EMBL" id="KAK3287622.1"/>
    </source>
</evidence>
<reference evidence="1 2" key="1">
    <citation type="journal article" date="2015" name="Genome Biol. Evol.">
        <title>Comparative Genomics of a Bacterivorous Green Alga Reveals Evolutionary Causalities and Consequences of Phago-Mixotrophic Mode of Nutrition.</title>
        <authorList>
            <person name="Burns J.A."/>
            <person name="Paasch A."/>
            <person name="Narechania A."/>
            <person name="Kim E."/>
        </authorList>
    </citation>
    <scope>NUCLEOTIDE SEQUENCE [LARGE SCALE GENOMIC DNA]</scope>
    <source>
        <strain evidence="1 2">PLY_AMNH</strain>
    </source>
</reference>